<evidence type="ECO:0000256" key="6">
    <source>
        <dbReference type="SAM" id="Phobius"/>
    </source>
</evidence>
<feature type="transmembrane region" description="Helical" evidence="6">
    <location>
        <begin position="347"/>
        <end position="368"/>
    </location>
</feature>
<comment type="caution">
    <text evidence="8">The sequence shown here is derived from an EMBL/GenBank/DDBJ whole genome shotgun (WGS) entry which is preliminary data.</text>
</comment>
<evidence type="ECO:0000256" key="5">
    <source>
        <dbReference type="ARBA" id="ARBA00023136"/>
    </source>
</evidence>
<keyword evidence="9" id="KW-1185">Reference proteome</keyword>
<dbReference type="InterPro" id="IPR020846">
    <property type="entry name" value="MFS_dom"/>
</dbReference>
<evidence type="ECO:0000259" key="7">
    <source>
        <dbReference type="PROSITE" id="PS50850"/>
    </source>
</evidence>
<feature type="domain" description="Major facilitator superfamily (MFS) profile" evidence="7">
    <location>
        <begin position="52"/>
        <end position="463"/>
    </location>
</feature>
<keyword evidence="4 6" id="KW-1133">Transmembrane helix</keyword>
<gene>
    <name evidence="8" type="ORF">DFH08DRAFT_207226</name>
</gene>
<keyword evidence="3 6" id="KW-0812">Transmembrane</keyword>
<reference evidence="8" key="1">
    <citation type="submission" date="2023-03" db="EMBL/GenBank/DDBJ databases">
        <title>Massive genome expansion in bonnet fungi (Mycena s.s.) driven by repeated elements and novel gene families across ecological guilds.</title>
        <authorList>
            <consortium name="Lawrence Berkeley National Laboratory"/>
            <person name="Harder C.B."/>
            <person name="Miyauchi S."/>
            <person name="Viragh M."/>
            <person name="Kuo A."/>
            <person name="Thoen E."/>
            <person name="Andreopoulos B."/>
            <person name="Lu D."/>
            <person name="Skrede I."/>
            <person name="Drula E."/>
            <person name="Henrissat B."/>
            <person name="Morin E."/>
            <person name="Kohler A."/>
            <person name="Barry K."/>
            <person name="LaButti K."/>
            <person name="Morin E."/>
            <person name="Salamov A."/>
            <person name="Lipzen A."/>
            <person name="Mereny Z."/>
            <person name="Hegedus B."/>
            <person name="Baldrian P."/>
            <person name="Stursova M."/>
            <person name="Weitz H."/>
            <person name="Taylor A."/>
            <person name="Grigoriev I.V."/>
            <person name="Nagy L.G."/>
            <person name="Martin F."/>
            <person name="Kauserud H."/>
        </authorList>
    </citation>
    <scope>NUCLEOTIDE SEQUENCE</scope>
    <source>
        <strain evidence="8">CBHHK002</strain>
    </source>
</reference>
<dbReference type="PANTHER" id="PTHR43791">
    <property type="entry name" value="PERMEASE-RELATED"/>
    <property type="match status" value="1"/>
</dbReference>
<proteinExistence type="predicted"/>
<dbReference type="EMBL" id="JARIHO010000020">
    <property type="protein sequence ID" value="KAJ7346979.1"/>
    <property type="molecule type" value="Genomic_DNA"/>
</dbReference>
<protein>
    <submittedName>
        <fullName evidence="8">Pantothenate transporter</fullName>
    </submittedName>
</protein>
<feature type="transmembrane region" description="Helical" evidence="6">
    <location>
        <begin position="407"/>
        <end position="426"/>
    </location>
</feature>
<dbReference type="Pfam" id="PF07690">
    <property type="entry name" value="MFS_1"/>
    <property type="match status" value="1"/>
</dbReference>
<comment type="subcellular location">
    <subcellularLocation>
        <location evidence="1">Membrane</location>
        <topology evidence="1">Multi-pass membrane protein</topology>
    </subcellularLocation>
</comment>
<dbReference type="GO" id="GO:0016020">
    <property type="term" value="C:membrane"/>
    <property type="evidence" value="ECO:0007669"/>
    <property type="project" value="UniProtKB-SubCell"/>
</dbReference>
<dbReference type="PANTHER" id="PTHR43791:SF23">
    <property type="entry name" value="MAJOR FACILITATOR SUPERFAMILY (MFS) PROFILE DOMAIN-CONTAINING PROTEIN"/>
    <property type="match status" value="1"/>
</dbReference>
<accession>A0AAD7ERS5</accession>
<dbReference type="Proteomes" id="UP001218218">
    <property type="component" value="Unassembled WGS sequence"/>
</dbReference>
<dbReference type="GO" id="GO:0022857">
    <property type="term" value="F:transmembrane transporter activity"/>
    <property type="evidence" value="ECO:0007669"/>
    <property type="project" value="InterPro"/>
</dbReference>
<dbReference type="SUPFAM" id="SSF103473">
    <property type="entry name" value="MFS general substrate transporter"/>
    <property type="match status" value="1"/>
</dbReference>
<feature type="transmembrane region" description="Helical" evidence="6">
    <location>
        <begin position="316"/>
        <end position="335"/>
    </location>
</feature>
<dbReference type="PROSITE" id="PS50850">
    <property type="entry name" value="MFS"/>
    <property type="match status" value="1"/>
</dbReference>
<dbReference type="FunFam" id="1.20.1250.20:FF:000013">
    <property type="entry name" value="MFS general substrate transporter"/>
    <property type="match status" value="1"/>
</dbReference>
<sequence length="490" mass="53696">MGSPRNDKRESFEDTVDDHAGVLSIPTSLASLSPDELARVGRKATLKIDFLVMPALIVMYILNYLDRQNIAAAKLAAITTDLKLSAVQYQSCISLLFVGYILMQVPSNILVGKISMPATYICAAMAVWGVVSAATGAVQSFVGLLMCRFCLGFVEAVFFPGALYYLSMFYNRRQYTFRVALLYSGSQLGNAFGGLFAVAILKADGLHGIEGWRWLFIVEGVATVGIALILMFILPNSMSTITGLSTTERDWLAWNFESDQGQRDNKDELSGWQAFKMAAADPKTYLLMGTLHMTYVAATVTSFFPSVVSTLGYSRNITYVLTAPPYLLCVVIMLINSIHSDRTQERFWHIVVPLVFTTISNIIAISTLNTAARYVSMMMMPGSFYGATVVILSWVAGSLTQPAVKRAAGIALINAVCNTPNIWSPYLYSNPPRYVDAFSVNLVASVLAIVFATATMLYLKRQNARLDKGLDVRASAPTAQQQAAGFRYIL</sequence>
<feature type="transmembrane region" description="Helical" evidence="6">
    <location>
        <begin position="285"/>
        <end position="304"/>
    </location>
</feature>
<keyword evidence="5 6" id="KW-0472">Membrane</keyword>
<feature type="transmembrane region" description="Helical" evidence="6">
    <location>
        <begin position="438"/>
        <end position="459"/>
    </location>
</feature>
<evidence type="ECO:0000313" key="8">
    <source>
        <dbReference type="EMBL" id="KAJ7346979.1"/>
    </source>
</evidence>
<feature type="transmembrane region" description="Helical" evidence="6">
    <location>
        <begin position="85"/>
        <end position="102"/>
    </location>
</feature>
<dbReference type="AlphaFoldDB" id="A0AAD7ERS5"/>
<evidence type="ECO:0000256" key="1">
    <source>
        <dbReference type="ARBA" id="ARBA00004141"/>
    </source>
</evidence>
<keyword evidence="2" id="KW-0813">Transport</keyword>
<evidence type="ECO:0000256" key="4">
    <source>
        <dbReference type="ARBA" id="ARBA00022989"/>
    </source>
</evidence>
<organism evidence="8 9">
    <name type="scientific">Mycena albidolilacea</name>
    <dbReference type="NCBI Taxonomy" id="1033008"/>
    <lineage>
        <taxon>Eukaryota</taxon>
        <taxon>Fungi</taxon>
        <taxon>Dikarya</taxon>
        <taxon>Basidiomycota</taxon>
        <taxon>Agaricomycotina</taxon>
        <taxon>Agaricomycetes</taxon>
        <taxon>Agaricomycetidae</taxon>
        <taxon>Agaricales</taxon>
        <taxon>Marasmiineae</taxon>
        <taxon>Mycenaceae</taxon>
        <taxon>Mycena</taxon>
    </lineage>
</organism>
<feature type="transmembrane region" description="Helical" evidence="6">
    <location>
        <begin position="114"/>
        <end position="135"/>
    </location>
</feature>
<evidence type="ECO:0000313" key="9">
    <source>
        <dbReference type="Proteomes" id="UP001218218"/>
    </source>
</evidence>
<dbReference type="Gene3D" id="1.20.1250.20">
    <property type="entry name" value="MFS general substrate transporter like domains"/>
    <property type="match status" value="1"/>
</dbReference>
<feature type="transmembrane region" description="Helical" evidence="6">
    <location>
        <begin position="141"/>
        <end position="167"/>
    </location>
</feature>
<dbReference type="InterPro" id="IPR011701">
    <property type="entry name" value="MFS"/>
</dbReference>
<feature type="transmembrane region" description="Helical" evidence="6">
    <location>
        <begin position="48"/>
        <end position="65"/>
    </location>
</feature>
<dbReference type="InterPro" id="IPR036259">
    <property type="entry name" value="MFS_trans_sf"/>
</dbReference>
<feature type="transmembrane region" description="Helical" evidence="6">
    <location>
        <begin position="179"/>
        <end position="200"/>
    </location>
</feature>
<feature type="transmembrane region" description="Helical" evidence="6">
    <location>
        <begin position="212"/>
        <end position="234"/>
    </location>
</feature>
<name>A0AAD7ERS5_9AGAR</name>
<feature type="transmembrane region" description="Helical" evidence="6">
    <location>
        <begin position="374"/>
        <end position="395"/>
    </location>
</feature>
<evidence type="ECO:0000256" key="2">
    <source>
        <dbReference type="ARBA" id="ARBA00022448"/>
    </source>
</evidence>
<evidence type="ECO:0000256" key="3">
    <source>
        <dbReference type="ARBA" id="ARBA00022692"/>
    </source>
</evidence>
<dbReference type="FunFam" id="1.20.1250.20:FF:000057">
    <property type="entry name" value="MFS general substrate transporter"/>
    <property type="match status" value="1"/>
</dbReference>